<keyword evidence="2" id="KW-0812">Transmembrane</keyword>
<dbReference type="AlphaFoldDB" id="A0A841EBP9"/>
<feature type="transmembrane region" description="Helical" evidence="2">
    <location>
        <begin position="66"/>
        <end position="89"/>
    </location>
</feature>
<evidence type="ECO:0000313" key="3">
    <source>
        <dbReference type="EMBL" id="MBB6000482.1"/>
    </source>
</evidence>
<keyword evidence="4" id="KW-1185">Reference proteome</keyword>
<feature type="transmembrane region" description="Helical" evidence="2">
    <location>
        <begin position="152"/>
        <end position="177"/>
    </location>
</feature>
<name>A0A841EBP9_9ACTN</name>
<dbReference type="Proteomes" id="UP000578077">
    <property type="component" value="Unassembled WGS sequence"/>
</dbReference>
<feature type="transmembrane region" description="Helical" evidence="2">
    <location>
        <begin position="272"/>
        <end position="294"/>
    </location>
</feature>
<gene>
    <name evidence="3" type="ORF">HNR25_004233</name>
</gene>
<dbReference type="EMBL" id="JACHLY010000001">
    <property type="protein sequence ID" value="MBB6000482.1"/>
    <property type="molecule type" value="Genomic_DNA"/>
</dbReference>
<feature type="compositionally biased region" description="Low complexity" evidence="1">
    <location>
        <begin position="1"/>
        <end position="25"/>
    </location>
</feature>
<accession>A0A841EBP9</accession>
<evidence type="ECO:0000313" key="4">
    <source>
        <dbReference type="Proteomes" id="UP000578077"/>
    </source>
</evidence>
<organism evidence="3 4">
    <name type="scientific">Streptomonospora salina</name>
    <dbReference type="NCBI Taxonomy" id="104205"/>
    <lineage>
        <taxon>Bacteria</taxon>
        <taxon>Bacillati</taxon>
        <taxon>Actinomycetota</taxon>
        <taxon>Actinomycetes</taxon>
        <taxon>Streptosporangiales</taxon>
        <taxon>Nocardiopsidaceae</taxon>
        <taxon>Streptomonospora</taxon>
    </lineage>
</organism>
<keyword evidence="2" id="KW-1133">Transmembrane helix</keyword>
<feature type="transmembrane region" description="Helical" evidence="2">
    <location>
        <begin position="121"/>
        <end position="140"/>
    </location>
</feature>
<feature type="transmembrane region" description="Helical" evidence="2">
    <location>
        <begin position="234"/>
        <end position="252"/>
    </location>
</feature>
<evidence type="ECO:0000256" key="2">
    <source>
        <dbReference type="SAM" id="Phobius"/>
    </source>
</evidence>
<comment type="caution">
    <text evidence="3">The sequence shown here is derived from an EMBL/GenBank/DDBJ whole genome shotgun (WGS) entry which is preliminary data.</text>
</comment>
<evidence type="ECO:0000256" key="1">
    <source>
        <dbReference type="SAM" id="MobiDB-lite"/>
    </source>
</evidence>
<protein>
    <submittedName>
        <fullName evidence="3">ABC-2 type transport system permease protein</fullName>
    </submittedName>
</protein>
<feature type="region of interest" description="Disordered" evidence="1">
    <location>
        <begin position="1"/>
        <end position="44"/>
    </location>
</feature>
<sequence length="299" mass="30287">MSGRSAPGAAARAGSEPAAARASAGNTGGPDDSGSAGGHATAEGHAARRRPIGLWRLEVLRLLRSFRLLAAAALFAVFGMTGPFMAMYANEIITQTNPEPAAELPPPQPSESVATFVDNSIGLGVLAVVVVSAATLALDARPSLALFYRTRVGSAAALVLPRYTVVTIGMIAAYLLGAGLTWYQTTVMIGTVPAGPMVLGSMFVACYLAFAVALVALAAALFRGLAAVISLPALLLLGLPALALWPSAAPWIPSTLIGAQAGLLHDASTADYFPALGVTAAATAVCLTAAVGLLGRREI</sequence>
<dbReference type="RefSeq" id="WP_184637935.1">
    <property type="nucleotide sequence ID" value="NZ_BAABKT010000032.1"/>
</dbReference>
<proteinExistence type="predicted"/>
<reference evidence="3 4" key="1">
    <citation type="submission" date="2020-08" db="EMBL/GenBank/DDBJ databases">
        <title>Sequencing the genomes of 1000 actinobacteria strains.</title>
        <authorList>
            <person name="Klenk H.-P."/>
        </authorList>
    </citation>
    <scope>NUCLEOTIDE SEQUENCE [LARGE SCALE GENOMIC DNA]</scope>
    <source>
        <strain evidence="3 4">DSM 44593</strain>
    </source>
</reference>
<keyword evidence="2" id="KW-0472">Membrane</keyword>
<feature type="transmembrane region" description="Helical" evidence="2">
    <location>
        <begin position="197"/>
        <end position="222"/>
    </location>
</feature>